<feature type="compositionally biased region" description="Polar residues" evidence="1">
    <location>
        <begin position="152"/>
        <end position="163"/>
    </location>
</feature>
<dbReference type="Pfam" id="PF00583">
    <property type="entry name" value="Acetyltransf_1"/>
    <property type="match status" value="1"/>
</dbReference>
<feature type="compositionally biased region" description="Low complexity" evidence="1">
    <location>
        <begin position="107"/>
        <end position="119"/>
    </location>
</feature>
<reference evidence="3" key="2">
    <citation type="submission" date="2024-10" db="UniProtKB">
        <authorList>
            <consortium name="EnsemblProtists"/>
        </authorList>
    </citation>
    <scope>IDENTIFICATION</scope>
</reference>
<accession>A0A0D3IQ64</accession>
<dbReference type="CDD" id="cd04301">
    <property type="entry name" value="NAT_SF"/>
    <property type="match status" value="1"/>
</dbReference>
<dbReference type="HOGENOM" id="CLU_544507_0_0_1"/>
<dbReference type="SUPFAM" id="SSF55729">
    <property type="entry name" value="Acyl-CoA N-acyltransferases (Nat)"/>
    <property type="match status" value="1"/>
</dbReference>
<evidence type="ECO:0000313" key="3">
    <source>
        <dbReference type="EnsemblProtists" id="EOD13399"/>
    </source>
</evidence>
<dbReference type="GO" id="GO:0016747">
    <property type="term" value="F:acyltransferase activity, transferring groups other than amino-acyl groups"/>
    <property type="evidence" value="ECO:0007669"/>
    <property type="project" value="InterPro"/>
</dbReference>
<organism evidence="3 4">
    <name type="scientific">Emiliania huxleyi (strain CCMP1516)</name>
    <dbReference type="NCBI Taxonomy" id="280463"/>
    <lineage>
        <taxon>Eukaryota</taxon>
        <taxon>Haptista</taxon>
        <taxon>Haptophyta</taxon>
        <taxon>Prymnesiophyceae</taxon>
        <taxon>Isochrysidales</taxon>
        <taxon>Noelaerhabdaceae</taxon>
        <taxon>Emiliania</taxon>
    </lineage>
</organism>
<sequence>MPSARLPASPSPTEAPTDPEGFGLTVAAFRPIAVNSQRDASSTQQRYESTELGRTPDEALGVREPAQNLGVSPPPSPLLAAAGQPPAPVPLPQSGAPGARNYLDIIRSPAPTRPSSPASLTVEPSVEPPHSFQSAVSRDPPSGADVAAETAATVNSTYASPSPGNGACRAGGRARSDSDFLAPVGPASGTPPDASLVSPITDDVAAEAAAAGKAGGTFNADSAGKEASISLTFEILGRDAPACLVRDVEQLMKESFDEWPATLLDYRRGYRTLVALNEQRELLAACWFVSCMLVCQTRLYCPAFATRREFRGQGIGEAMMTELKAIADGGRVLIAAELGSVALWQRWGFCRCRDGREDEEAWALDAAYGVFTRASTRLMRGKIRAEVRDRCWDQYYSGKPRPYRYERRKNLTPSPPIADNAAARAAAADCSPDALDGVSTADSPDTGFTSARPPHLSAVSLETSSGLVEHLNYQAGAALGKALKLSNVYWGTTLNCIPPTIRR</sequence>
<dbReference type="InterPro" id="IPR016181">
    <property type="entry name" value="Acyl_CoA_acyltransferase"/>
</dbReference>
<dbReference type="RefSeq" id="XP_005765828.1">
    <property type="nucleotide sequence ID" value="XM_005765771.1"/>
</dbReference>
<dbReference type="GeneID" id="17259544"/>
<feature type="compositionally biased region" description="Basic and acidic residues" evidence="1">
    <location>
        <begin position="48"/>
        <end position="61"/>
    </location>
</feature>
<dbReference type="AlphaFoldDB" id="A0A0D3IQ64"/>
<reference evidence="4" key="1">
    <citation type="journal article" date="2013" name="Nature">
        <title>Pan genome of the phytoplankton Emiliania underpins its global distribution.</title>
        <authorList>
            <person name="Read B.A."/>
            <person name="Kegel J."/>
            <person name="Klute M.J."/>
            <person name="Kuo A."/>
            <person name="Lefebvre S.C."/>
            <person name="Maumus F."/>
            <person name="Mayer C."/>
            <person name="Miller J."/>
            <person name="Monier A."/>
            <person name="Salamov A."/>
            <person name="Young J."/>
            <person name="Aguilar M."/>
            <person name="Claverie J.M."/>
            <person name="Frickenhaus S."/>
            <person name="Gonzalez K."/>
            <person name="Herman E.K."/>
            <person name="Lin Y.C."/>
            <person name="Napier J."/>
            <person name="Ogata H."/>
            <person name="Sarno A.F."/>
            <person name="Shmutz J."/>
            <person name="Schroeder D."/>
            <person name="de Vargas C."/>
            <person name="Verret F."/>
            <person name="von Dassow P."/>
            <person name="Valentin K."/>
            <person name="Van de Peer Y."/>
            <person name="Wheeler G."/>
            <person name="Dacks J.B."/>
            <person name="Delwiche C.F."/>
            <person name="Dyhrman S.T."/>
            <person name="Glockner G."/>
            <person name="John U."/>
            <person name="Richards T."/>
            <person name="Worden A.Z."/>
            <person name="Zhang X."/>
            <person name="Grigoriev I.V."/>
            <person name="Allen A.E."/>
            <person name="Bidle K."/>
            <person name="Borodovsky M."/>
            <person name="Bowler C."/>
            <person name="Brownlee C."/>
            <person name="Cock J.M."/>
            <person name="Elias M."/>
            <person name="Gladyshev V.N."/>
            <person name="Groth M."/>
            <person name="Guda C."/>
            <person name="Hadaegh A."/>
            <person name="Iglesias-Rodriguez M.D."/>
            <person name="Jenkins J."/>
            <person name="Jones B.M."/>
            <person name="Lawson T."/>
            <person name="Leese F."/>
            <person name="Lindquist E."/>
            <person name="Lobanov A."/>
            <person name="Lomsadze A."/>
            <person name="Malik S.B."/>
            <person name="Marsh M.E."/>
            <person name="Mackinder L."/>
            <person name="Mock T."/>
            <person name="Mueller-Roeber B."/>
            <person name="Pagarete A."/>
            <person name="Parker M."/>
            <person name="Probert I."/>
            <person name="Quesneville H."/>
            <person name="Raines C."/>
            <person name="Rensing S.A."/>
            <person name="Riano-Pachon D.M."/>
            <person name="Richier S."/>
            <person name="Rokitta S."/>
            <person name="Shiraiwa Y."/>
            <person name="Soanes D.M."/>
            <person name="van der Giezen M."/>
            <person name="Wahlund T.M."/>
            <person name="Williams B."/>
            <person name="Wilson W."/>
            <person name="Wolfe G."/>
            <person name="Wurch L.L."/>
        </authorList>
    </citation>
    <scope>NUCLEOTIDE SEQUENCE</scope>
</reference>
<feature type="region of interest" description="Disordered" evidence="1">
    <location>
        <begin position="1"/>
        <end position="195"/>
    </location>
</feature>
<name>A0A0D3IQ64_EMIH1</name>
<dbReference type="Gene3D" id="3.40.630.30">
    <property type="match status" value="1"/>
</dbReference>
<dbReference type="KEGG" id="ehx:EMIHUDRAFT_246863"/>
<feature type="region of interest" description="Disordered" evidence="1">
    <location>
        <begin position="435"/>
        <end position="454"/>
    </location>
</feature>
<evidence type="ECO:0000313" key="4">
    <source>
        <dbReference type="Proteomes" id="UP000013827"/>
    </source>
</evidence>
<feature type="domain" description="N-acetyltransferase" evidence="2">
    <location>
        <begin position="235"/>
        <end position="365"/>
    </location>
</feature>
<feature type="compositionally biased region" description="Polar residues" evidence="1">
    <location>
        <begin position="34"/>
        <end position="47"/>
    </location>
</feature>
<feature type="compositionally biased region" description="Polar residues" evidence="1">
    <location>
        <begin position="440"/>
        <end position="449"/>
    </location>
</feature>
<protein>
    <recommendedName>
        <fullName evidence="2">N-acetyltransferase domain-containing protein</fullName>
    </recommendedName>
</protein>
<dbReference type="PROSITE" id="PS51186">
    <property type="entry name" value="GNAT"/>
    <property type="match status" value="1"/>
</dbReference>
<dbReference type="InterPro" id="IPR000182">
    <property type="entry name" value="GNAT_dom"/>
</dbReference>
<evidence type="ECO:0000259" key="2">
    <source>
        <dbReference type="PROSITE" id="PS51186"/>
    </source>
</evidence>
<dbReference type="Proteomes" id="UP000013827">
    <property type="component" value="Unassembled WGS sequence"/>
</dbReference>
<dbReference type="EnsemblProtists" id="EOD13399">
    <property type="protein sequence ID" value="EOD13399"/>
    <property type="gene ID" value="EMIHUDRAFT_246863"/>
</dbReference>
<evidence type="ECO:0000256" key="1">
    <source>
        <dbReference type="SAM" id="MobiDB-lite"/>
    </source>
</evidence>
<proteinExistence type="predicted"/>
<keyword evidence="4" id="KW-1185">Reference proteome</keyword>
<dbReference type="PaxDb" id="2903-EOD13399"/>